<dbReference type="EMBL" id="BKCJ010006000">
    <property type="protein sequence ID" value="GEU69788.1"/>
    <property type="molecule type" value="Genomic_DNA"/>
</dbReference>
<accession>A0A6L2M741</accession>
<evidence type="ECO:0008006" key="3">
    <source>
        <dbReference type="Google" id="ProtNLM"/>
    </source>
</evidence>
<name>A0A6L2M741_TANCI</name>
<organism evidence="2">
    <name type="scientific">Tanacetum cinerariifolium</name>
    <name type="common">Dalmatian daisy</name>
    <name type="synonym">Chrysanthemum cinerariifolium</name>
    <dbReference type="NCBI Taxonomy" id="118510"/>
    <lineage>
        <taxon>Eukaryota</taxon>
        <taxon>Viridiplantae</taxon>
        <taxon>Streptophyta</taxon>
        <taxon>Embryophyta</taxon>
        <taxon>Tracheophyta</taxon>
        <taxon>Spermatophyta</taxon>
        <taxon>Magnoliopsida</taxon>
        <taxon>eudicotyledons</taxon>
        <taxon>Gunneridae</taxon>
        <taxon>Pentapetalae</taxon>
        <taxon>asterids</taxon>
        <taxon>campanulids</taxon>
        <taxon>Asterales</taxon>
        <taxon>Asteraceae</taxon>
        <taxon>Asteroideae</taxon>
        <taxon>Anthemideae</taxon>
        <taxon>Anthemidinae</taxon>
        <taxon>Tanacetum</taxon>
    </lineage>
</organism>
<proteinExistence type="predicted"/>
<dbReference type="AlphaFoldDB" id="A0A6L2M741"/>
<reference evidence="2" key="1">
    <citation type="journal article" date="2019" name="Sci. Rep.">
        <title>Draft genome of Tanacetum cinerariifolium, the natural source of mosquito coil.</title>
        <authorList>
            <person name="Yamashiro T."/>
            <person name="Shiraishi A."/>
            <person name="Satake H."/>
            <person name="Nakayama K."/>
        </authorList>
    </citation>
    <scope>NUCLEOTIDE SEQUENCE</scope>
</reference>
<keyword evidence="1" id="KW-0175">Coiled coil</keyword>
<sequence>MSTFIICIGCGEPLYGFSPCRWCTCEWCGNDLLDGFCSLCNSRNSCVYDPNSNSFGFPPDSYHPPHPTYETYSCDSYGNDSHFGYDCTPQLPHTYESEPGYIENYNSYPYDSSSFPQQYLCCKNCGGPHETFQCQPMNHNFYEPNMCSNSFSFNFDQFQPLQCPVIHQAPQEISIQEIEDLKQQYLDEMKRLINSEHRDEIKIDELKENFNRMSIEINIKEKLQQLKQMANLNTYPSKHFNSFCYDDDDDKDYTVVITPDFSITNSLIIENEHLDTIPKTESDEFIKSSVENLVPILSESDVFSDIESEYDMPDCDDSQTTNFSMFSNPLFDDSTSSDDESSHEESYLLESLLNRNESIPSGIDSDDSDPKRDNLFLERLLHDDHIPLPDTLDFSNVIRVFLPFFIYPVTSSILLSYGSEDIIFDPGISNYHFSSLDLGVSHRSGTFIKFNVYPNHLNEILMEILSSTCSPIDQ</sequence>
<evidence type="ECO:0000256" key="1">
    <source>
        <dbReference type="SAM" id="Coils"/>
    </source>
</evidence>
<protein>
    <recommendedName>
        <fullName evidence="3">Pre-mRNA splicing Prp18-interacting factor</fullName>
    </recommendedName>
</protein>
<gene>
    <name evidence="2" type="ORF">Tci_041766</name>
</gene>
<evidence type="ECO:0000313" key="2">
    <source>
        <dbReference type="EMBL" id="GEU69788.1"/>
    </source>
</evidence>
<feature type="coiled-coil region" evidence="1">
    <location>
        <begin position="175"/>
        <end position="223"/>
    </location>
</feature>
<comment type="caution">
    <text evidence="2">The sequence shown here is derived from an EMBL/GenBank/DDBJ whole genome shotgun (WGS) entry which is preliminary data.</text>
</comment>